<evidence type="ECO:0000256" key="1">
    <source>
        <dbReference type="ARBA" id="ARBA00023157"/>
    </source>
</evidence>
<dbReference type="PRINTS" id="PR00261">
    <property type="entry name" value="LDLRECEPTOR"/>
</dbReference>
<accession>A0A7R8H683</accession>
<organism evidence="2 3">
    <name type="scientific">Lepeophtheirus salmonis</name>
    <name type="common">Salmon louse</name>
    <name type="synonym">Caligus salmonis</name>
    <dbReference type="NCBI Taxonomy" id="72036"/>
    <lineage>
        <taxon>Eukaryota</taxon>
        <taxon>Metazoa</taxon>
        <taxon>Ecdysozoa</taxon>
        <taxon>Arthropoda</taxon>
        <taxon>Crustacea</taxon>
        <taxon>Multicrustacea</taxon>
        <taxon>Hexanauplia</taxon>
        <taxon>Copepoda</taxon>
        <taxon>Siphonostomatoida</taxon>
        <taxon>Caligidae</taxon>
        <taxon>Lepeophtheirus</taxon>
    </lineage>
</organism>
<name>A0A7R8H683_LEPSM</name>
<dbReference type="SUPFAM" id="SSF49562">
    <property type="entry name" value="C2 domain (Calcium/lipid-binding domain, CaLB)"/>
    <property type="match status" value="1"/>
</dbReference>
<keyword evidence="1" id="KW-1015">Disulfide bond</keyword>
<dbReference type="SMART" id="SM00239">
    <property type="entry name" value="C2"/>
    <property type="match status" value="1"/>
</dbReference>
<evidence type="ECO:0000313" key="3">
    <source>
        <dbReference type="Proteomes" id="UP000675881"/>
    </source>
</evidence>
<dbReference type="PROSITE" id="PS50004">
    <property type="entry name" value="C2"/>
    <property type="match status" value="1"/>
</dbReference>
<keyword evidence="3" id="KW-1185">Reference proteome</keyword>
<dbReference type="EMBL" id="HG994582">
    <property type="protein sequence ID" value="CAF2883403.1"/>
    <property type="molecule type" value="Genomic_DNA"/>
</dbReference>
<sequence>MDARCRILRKEWAQFGIKFFQIDSQFRLRISPLLRVFDKDETINSLGDTEVSLLSPIELDYEFIGLLKEIPQQFFTKKPIRTYTKLHIDKSLRPCHYMGPVATSLTPSVPKCLMRVEILEGRDLARFKLPLICICPPKTDPFITLSVTELRPYLITPPIKGTTNPKFNYLTEIPLLERDIKFRELRIGVMDAFTNCSALERLGEGKGGQIKIVLHFFPINDGRFNLPMFAISEDRRINQAVFILVIHRVFTTQKCRPIISIKVTGRPTERTSAGHFCNVYEFSEEFIFPIYYVGTDKVCIRVENDCRHNENCPVREICIDSTCQKMTCQSNEDCLQYTYKRLKCWKSHCVQMTCREDQECPENYGCYEFREQGMELKLCRPFYSTCKSGNDCDCSNSRLHCQNQKCFCNSLDESNECRFCSSDRDCKRNCQMCKNSVCVHEPTTLHHHSDGSDCGSLKPYCSSLFPRCCSDEDCMFNCGGSRCCQGECKYTDYNQLPLFCRCNNKPCSNTEHACKAVDVLEGNKVCLSTAVRRARQVCNYKDRSKCKCKSDQDCKKCEKCHQYVCQPRKSSEKCCESDKDCDDCQKCNGYLCQDVPNCCSISDDCDQCQTCKNYNCVDLKCDVCENCKYHKCTKAPECCVSNKDCGSCEKCEGSKCTHLDCGICEDNRDCKGECQECLNFECVDIECGECKECRNRICELKPGCCLSNHDCGKCQTCDYNRCVDIKCGHCEVCKHHRCVKDKNCCNKNEDCPGDCSVCKSYTCVDLACQHCEKCVSKQCVRDKDCCKSDEDCSGECAQCKNNKCLDIKCSHCESCVQRRCVKELNCCKTDYDCEGKCQRCEQYKCVDIKCSHCEDCIDNKCIPRKGCCKRNEDCNGDCQICEQYKCVDLKCGHCEVCSSNVCVRDKNCCKGNNDCSDCQTCENDTCVDLKCQHCEECKYHECVPKVNCCKTDYDCTGNCEKCENYQCVPFKCKHCEICEGNKCIADKSCCKSDYDCGDCEICKGYQCAPIKCGYCEECRNHKCEKKKDCCTSSKDCYGDCVICKDYKCIAQKCQHCEICVHGNCAWDQTCCKKDNDCHGDCQKCEKLQMCGFQIPIAVKQTMTVMGIVQNAKNYQCIDIKCEHCEVCKDHQCVAQPNCCKTNHDCGGNCQRCDNYQCIDLKCEHCEEYVKNYQCIDLKCGHCEICKNHQCVAKPNCCKTNHDCRGYCQRCENYQCIDIKCGHCEECKHHQCVAKPNCCKTNHDCRGYCQRCENYQCIDIKCGHCEECKHHQCVAKLNCCKTDHDCHGNCQKCVGYQCIDLKCGHCEECKNHQCVAKPNCCKTHYDCHGAGCQKCHYNKCVSQKDIAVDITTIVQNVISALMVFVKKNHYCCNSNYDCHRMGMKKCMNHRCINKW</sequence>
<dbReference type="Pfam" id="PF00168">
    <property type="entry name" value="C2"/>
    <property type="match status" value="1"/>
</dbReference>
<gene>
    <name evidence="2" type="ORF">LSAA_7934</name>
</gene>
<dbReference type="InterPro" id="IPR002172">
    <property type="entry name" value="LDrepeatLR_classA_rpt"/>
</dbReference>
<dbReference type="InterPro" id="IPR000008">
    <property type="entry name" value="C2_dom"/>
</dbReference>
<dbReference type="OrthoDB" id="28293at2759"/>
<reference evidence="2" key="1">
    <citation type="submission" date="2021-02" db="EMBL/GenBank/DDBJ databases">
        <authorList>
            <person name="Bekaert M."/>
        </authorList>
    </citation>
    <scope>NUCLEOTIDE SEQUENCE</scope>
    <source>
        <strain evidence="2">IoA-00</strain>
    </source>
</reference>
<protein>
    <submittedName>
        <fullName evidence="2">(salmon louse) hypothetical protein</fullName>
    </submittedName>
</protein>
<proteinExistence type="predicted"/>
<dbReference type="CDD" id="cd00030">
    <property type="entry name" value="C2"/>
    <property type="match status" value="1"/>
</dbReference>
<dbReference type="InterPro" id="IPR035892">
    <property type="entry name" value="C2_domain_sf"/>
</dbReference>
<dbReference type="Proteomes" id="UP000675881">
    <property type="component" value="Chromosome 3"/>
</dbReference>
<evidence type="ECO:0000313" key="2">
    <source>
        <dbReference type="EMBL" id="CAF2883403.1"/>
    </source>
</evidence>